<organism evidence="1 2">
    <name type="scientific">Cephalotrichum gorgonifer</name>
    <dbReference type="NCBI Taxonomy" id="2041049"/>
    <lineage>
        <taxon>Eukaryota</taxon>
        <taxon>Fungi</taxon>
        <taxon>Dikarya</taxon>
        <taxon>Ascomycota</taxon>
        <taxon>Pezizomycotina</taxon>
        <taxon>Sordariomycetes</taxon>
        <taxon>Hypocreomycetidae</taxon>
        <taxon>Microascales</taxon>
        <taxon>Microascaceae</taxon>
        <taxon>Cephalotrichum</taxon>
    </lineage>
</organism>
<protein>
    <submittedName>
        <fullName evidence="1">Related to glyoxalase family protein</fullName>
    </submittedName>
</protein>
<comment type="caution">
    <text evidence="1">The sequence shown here is derived from an EMBL/GenBank/DDBJ whole genome shotgun (WGS) entry which is preliminary data.</text>
</comment>
<dbReference type="Gene3D" id="3.10.180.10">
    <property type="entry name" value="2,3-Dihydroxybiphenyl 1,2-Dioxygenase, domain 1"/>
    <property type="match status" value="1"/>
</dbReference>
<dbReference type="SUPFAM" id="SSF54593">
    <property type="entry name" value="Glyoxalase/Bleomycin resistance protein/Dihydroxybiphenyl dioxygenase"/>
    <property type="match status" value="1"/>
</dbReference>
<evidence type="ECO:0000313" key="2">
    <source>
        <dbReference type="Proteomes" id="UP001187682"/>
    </source>
</evidence>
<gene>
    <name evidence="1" type="ORF">DNG_02195</name>
</gene>
<reference evidence="1" key="1">
    <citation type="submission" date="2018-03" db="EMBL/GenBank/DDBJ databases">
        <authorList>
            <person name="Guldener U."/>
        </authorList>
    </citation>
    <scope>NUCLEOTIDE SEQUENCE</scope>
</reference>
<name>A0AAE8MSY3_9PEZI</name>
<dbReference type="CDD" id="cd07262">
    <property type="entry name" value="VOC_like"/>
    <property type="match status" value="1"/>
</dbReference>
<dbReference type="PANTHER" id="PTHR35006:SF2">
    <property type="entry name" value="GLYOXALASE FAMILY PROTEIN (AFU_ORTHOLOGUE AFUA_5G14830)"/>
    <property type="match status" value="1"/>
</dbReference>
<dbReference type="InterPro" id="IPR029068">
    <property type="entry name" value="Glyas_Bleomycin-R_OHBP_Dase"/>
</dbReference>
<sequence length="129" mass="13991">MTIAHTGIIVPKAIVSEVVAWYLKALEPLGYKKLLEHGDSVFGLGDKPFEADWWIVGGDISTGIASHHAFHSPDRAKVEAFYKAAIDAGAKDNGPPGIRAQYHPNYYAAFVIDLAGNNIEVMTMAPPEE</sequence>
<keyword evidence="2" id="KW-1185">Reference proteome</keyword>
<dbReference type="EMBL" id="ONZQ02000002">
    <property type="protein sequence ID" value="SPN99160.1"/>
    <property type="molecule type" value="Genomic_DNA"/>
</dbReference>
<dbReference type="AlphaFoldDB" id="A0AAE8MSY3"/>
<dbReference type="PANTHER" id="PTHR35006">
    <property type="entry name" value="GLYOXALASE FAMILY PROTEIN (AFU_ORTHOLOGUE AFUA_5G14830)"/>
    <property type="match status" value="1"/>
</dbReference>
<dbReference type="Proteomes" id="UP001187682">
    <property type="component" value="Unassembled WGS sequence"/>
</dbReference>
<accession>A0AAE8MSY3</accession>
<proteinExistence type="predicted"/>
<evidence type="ECO:0000313" key="1">
    <source>
        <dbReference type="EMBL" id="SPN99160.1"/>
    </source>
</evidence>